<proteinExistence type="predicted"/>
<organism evidence="1">
    <name type="scientific">viral metagenome</name>
    <dbReference type="NCBI Taxonomy" id="1070528"/>
    <lineage>
        <taxon>unclassified sequences</taxon>
        <taxon>metagenomes</taxon>
        <taxon>organismal metagenomes</taxon>
    </lineage>
</organism>
<name>A0A6C0LBK0_9ZZZZ</name>
<sequence length="159" mass="18794">MITGDLYFTFIKIPSNYKCLLVCKSWHKNIIGDIKKRKIEFYDMQLYNAINNKHIFLLYSAYDKVLLQAYDNVIINIMKIIIKDADIRDKIMEKFIENYKQLSIIISIFHNYNTTAIVATNAANQNIKYTSDDDNIEKFIADEYANILSKYYNYNIILT</sequence>
<reference evidence="1" key="1">
    <citation type="journal article" date="2020" name="Nature">
        <title>Giant virus diversity and host interactions through global metagenomics.</title>
        <authorList>
            <person name="Schulz F."/>
            <person name="Roux S."/>
            <person name="Paez-Espino D."/>
            <person name="Jungbluth S."/>
            <person name="Walsh D.A."/>
            <person name="Denef V.J."/>
            <person name="McMahon K.D."/>
            <person name="Konstantinidis K.T."/>
            <person name="Eloe-Fadrosh E.A."/>
            <person name="Kyrpides N.C."/>
            <person name="Woyke T."/>
        </authorList>
    </citation>
    <scope>NUCLEOTIDE SEQUENCE</scope>
    <source>
        <strain evidence="1">GVMAG-M-3300027769-26</strain>
    </source>
</reference>
<protein>
    <submittedName>
        <fullName evidence="1">Uncharacterized protein</fullName>
    </submittedName>
</protein>
<accession>A0A6C0LBK0</accession>
<dbReference type="EMBL" id="MN740460">
    <property type="protein sequence ID" value="QHU27700.1"/>
    <property type="molecule type" value="Genomic_DNA"/>
</dbReference>
<dbReference type="AlphaFoldDB" id="A0A6C0LBK0"/>
<evidence type="ECO:0000313" key="1">
    <source>
        <dbReference type="EMBL" id="QHU27700.1"/>
    </source>
</evidence>